<evidence type="ECO:0000256" key="1">
    <source>
        <dbReference type="SAM" id="MobiDB-lite"/>
    </source>
</evidence>
<name>A0A149U7V5_9PROT</name>
<dbReference type="PANTHER" id="PTHR30461:SF23">
    <property type="entry name" value="DNA RECOMBINASE-RELATED"/>
    <property type="match status" value="1"/>
</dbReference>
<dbReference type="SUPFAM" id="SSF53041">
    <property type="entry name" value="Resolvase-like"/>
    <property type="match status" value="1"/>
</dbReference>
<dbReference type="CDD" id="cd00338">
    <property type="entry name" value="Ser_Recombinase"/>
    <property type="match status" value="1"/>
</dbReference>
<dbReference type="RefSeq" id="WP_061487166.1">
    <property type="nucleotide sequence ID" value="NZ_LHZT01000057.1"/>
</dbReference>
<proteinExistence type="predicted"/>
<dbReference type="InterPro" id="IPR038109">
    <property type="entry name" value="DNA_bind_recomb_sf"/>
</dbReference>
<dbReference type="Pfam" id="PF07508">
    <property type="entry name" value="Recombinase"/>
    <property type="match status" value="1"/>
</dbReference>
<dbReference type="PROSITE" id="PS51737">
    <property type="entry name" value="RECOMBINASE_DNA_BIND"/>
    <property type="match status" value="1"/>
</dbReference>
<dbReference type="GO" id="GO:0003677">
    <property type="term" value="F:DNA binding"/>
    <property type="evidence" value="ECO:0007669"/>
    <property type="project" value="InterPro"/>
</dbReference>
<comment type="caution">
    <text evidence="4">The sequence shown here is derived from an EMBL/GenBank/DDBJ whole genome shotgun (WGS) entry which is preliminary data.</text>
</comment>
<accession>A0A149U7V5</accession>
<dbReference type="Gene3D" id="3.40.50.1390">
    <property type="entry name" value="Resolvase, N-terminal catalytic domain"/>
    <property type="match status" value="1"/>
</dbReference>
<dbReference type="PROSITE" id="PS51736">
    <property type="entry name" value="RECOMBINASES_3"/>
    <property type="match status" value="1"/>
</dbReference>
<organism evidence="4 5">
    <name type="scientific">Acetobacter tropicalis</name>
    <dbReference type="NCBI Taxonomy" id="104102"/>
    <lineage>
        <taxon>Bacteria</taxon>
        <taxon>Pseudomonadati</taxon>
        <taxon>Pseudomonadota</taxon>
        <taxon>Alphaproteobacteria</taxon>
        <taxon>Acetobacterales</taxon>
        <taxon>Acetobacteraceae</taxon>
        <taxon>Acetobacter</taxon>
    </lineage>
</organism>
<evidence type="ECO:0000313" key="4">
    <source>
        <dbReference type="EMBL" id="KXV61491.1"/>
    </source>
</evidence>
<dbReference type="InterPro" id="IPR050639">
    <property type="entry name" value="SSR_resolvase"/>
</dbReference>
<dbReference type="InterPro" id="IPR006119">
    <property type="entry name" value="Resolv_N"/>
</dbReference>
<dbReference type="InterPro" id="IPR036162">
    <property type="entry name" value="Resolvase-like_N_sf"/>
</dbReference>
<dbReference type="GO" id="GO:0000150">
    <property type="term" value="F:DNA strand exchange activity"/>
    <property type="evidence" value="ECO:0007669"/>
    <property type="project" value="InterPro"/>
</dbReference>
<sequence length="557" mass="61855">MKRVGIYGRHSTNKQNTKSAEDQVKLCQTHAEQQGWDVVKTYRDEALSGSHRSKRPGVLQLISDARQNKFDIVLIESLDRLGRNLKEVADIYEEFKYNDIKLIALQGGELSGLLVGVLGAVAESFLDDVRHKTWRGCKSKIEKKLSPGGLCYGYRVVKSSDQDWTGVAGERAIIPEQADVVRRVFREYASGKSPLQIARGLNADGIPGPRRPRSKKNEMGIIIPPDQGEHSPWRVSSISGHACRGTGLLNNEMYVGILVWNRQSSRKSRESGNRIFRRNPEDQIDRESVPELRIVPEDLWQAVKKRQSTIRETLEKKKKELGRSAGHAETMNAVRRPTSFLSGRMVCGVCGGSVGLVLRGRWGCLGRHRGVICDNNRTIKREFVEERVLSGLTGPMVSEQALQEAVAAYKMEFAALRRRRRSQFESDHHALKAVNGKIRNVMNAIESGGDFPILTQRLRELAAEKKVIEERLGDTPADLPDVMPDFEQSYRQRVSGLAEVLADPVLGQESTNALQALIEKVTFMPGAARGEVSLKLSGDLAGILAMASGKGAAELMT</sequence>
<dbReference type="Proteomes" id="UP000075411">
    <property type="component" value="Unassembled WGS sequence"/>
</dbReference>
<dbReference type="Pfam" id="PF00239">
    <property type="entry name" value="Resolvase"/>
    <property type="match status" value="1"/>
</dbReference>
<feature type="domain" description="Resolvase/invertase-type recombinase catalytic" evidence="2">
    <location>
        <begin position="3"/>
        <end position="161"/>
    </location>
</feature>
<feature type="region of interest" description="Disordered" evidence="1">
    <location>
        <begin position="199"/>
        <end position="218"/>
    </location>
</feature>
<dbReference type="SMART" id="SM00857">
    <property type="entry name" value="Resolvase"/>
    <property type="match status" value="1"/>
</dbReference>
<evidence type="ECO:0008006" key="6">
    <source>
        <dbReference type="Google" id="ProtNLM"/>
    </source>
</evidence>
<evidence type="ECO:0000313" key="5">
    <source>
        <dbReference type="Proteomes" id="UP000075411"/>
    </source>
</evidence>
<gene>
    <name evidence="4" type="ORF">AD947_00640</name>
</gene>
<dbReference type="OrthoDB" id="9791494at2"/>
<dbReference type="Gene3D" id="3.90.1750.20">
    <property type="entry name" value="Putative Large Serine Recombinase, Chain B, Domain 2"/>
    <property type="match status" value="1"/>
</dbReference>
<dbReference type="EMBL" id="LHZT01000057">
    <property type="protein sequence ID" value="KXV61491.1"/>
    <property type="molecule type" value="Genomic_DNA"/>
</dbReference>
<feature type="region of interest" description="Disordered" evidence="1">
    <location>
        <begin position="1"/>
        <end position="20"/>
    </location>
</feature>
<evidence type="ECO:0000259" key="2">
    <source>
        <dbReference type="PROSITE" id="PS51736"/>
    </source>
</evidence>
<feature type="domain" description="Recombinase" evidence="3">
    <location>
        <begin position="151"/>
        <end position="313"/>
    </location>
</feature>
<feature type="non-terminal residue" evidence="4">
    <location>
        <position position="557"/>
    </location>
</feature>
<evidence type="ECO:0000259" key="3">
    <source>
        <dbReference type="PROSITE" id="PS51737"/>
    </source>
</evidence>
<protein>
    <recommendedName>
        <fullName evidence="6">Recombinase family protein</fullName>
    </recommendedName>
</protein>
<reference evidence="4 5" key="1">
    <citation type="submission" date="2015-06" db="EMBL/GenBank/DDBJ databases">
        <title>Improved classification and identification of acetic acid bacteria using matrix-assisted laser desorption/ionization time-of-flight mass spectrometry; Gluconobacter nephelii and Gluconobacter uchimurae are later heterotypic synonyms of Gluconobacter japonicus and Gluconobacter oxydans, respectively.</title>
        <authorList>
            <person name="Li L."/>
            <person name="Cleenwerck I."/>
            <person name="De Vuyst L."/>
            <person name="Vandamme P."/>
        </authorList>
    </citation>
    <scope>NUCLEOTIDE SEQUENCE [LARGE SCALE GENOMIC DNA]</scope>
    <source>
        <strain evidence="4 5">LMG 1663</strain>
    </source>
</reference>
<dbReference type="InterPro" id="IPR011109">
    <property type="entry name" value="DNA_bind_recombinase_dom"/>
</dbReference>
<dbReference type="AlphaFoldDB" id="A0A149U7V5"/>
<dbReference type="PANTHER" id="PTHR30461">
    <property type="entry name" value="DNA-INVERTASE FROM LAMBDOID PROPHAGE"/>
    <property type="match status" value="1"/>
</dbReference>